<proteinExistence type="predicted"/>
<feature type="compositionally biased region" description="Polar residues" evidence="7">
    <location>
        <begin position="1"/>
        <end position="11"/>
    </location>
</feature>
<feature type="compositionally biased region" description="Low complexity" evidence="7">
    <location>
        <begin position="206"/>
        <end position="215"/>
    </location>
</feature>
<dbReference type="InterPro" id="IPR013083">
    <property type="entry name" value="Znf_RING/FYVE/PHD"/>
</dbReference>
<dbReference type="GO" id="GO:0045814">
    <property type="term" value="P:negative regulation of gene expression, epigenetic"/>
    <property type="evidence" value="ECO:0007669"/>
    <property type="project" value="TreeGrafter"/>
</dbReference>
<feature type="region of interest" description="Disordered" evidence="7">
    <location>
        <begin position="153"/>
        <end position="176"/>
    </location>
</feature>
<dbReference type="Gene3D" id="3.30.40.10">
    <property type="entry name" value="Zinc/RING finger domain, C3HC4 (zinc finger)"/>
    <property type="match status" value="1"/>
</dbReference>
<feature type="domain" description="PHD-type" evidence="8">
    <location>
        <begin position="366"/>
        <end position="422"/>
    </location>
</feature>
<dbReference type="InterPro" id="IPR001965">
    <property type="entry name" value="Znf_PHD"/>
</dbReference>
<feature type="region of interest" description="Disordered" evidence="7">
    <location>
        <begin position="1"/>
        <end position="69"/>
    </location>
</feature>
<evidence type="ECO:0000256" key="5">
    <source>
        <dbReference type="ARBA" id="ARBA00023242"/>
    </source>
</evidence>
<dbReference type="GO" id="GO:0003682">
    <property type="term" value="F:chromatin binding"/>
    <property type="evidence" value="ECO:0007669"/>
    <property type="project" value="TreeGrafter"/>
</dbReference>
<keyword evidence="10" id="KW-1185">Reference proteome</keyword>
<dbReference type="Proteomes" id="UP000234585">
    <property type="component" value="Unassembled WGS sequence"/>
</dbReference>
<dbReference type="AlphaFoldDB" id="A0A2I2F7I1"/>
<dbReference type="GO" id="GO:0005634">
    <property type="term" value="C:nucleus"/>
    <property type="evidence" value="ECO:0007669"/>
    <property type="project" value="UniProtKB-SubCell"/>
</dbReference>
<dbReference type="SUPFAM" id="SSF57903">
    <property type="entry name" value="FYVE/PHD zinc finger"/>
    <property type="match status" value="1"/>
</dbReference>
<evidence type="ECO:0000256" key="6">
    <source>
        <dbReference type="PROSITE-ProRule" id="PRU00146"/>
    </source>
</evidence>
<sequence length="626" mass="66924">MTLPTGDSSSVPCATETIETAPPPTHGSQASTSASHPTAPTLNHSSPEPSKPDQPPSTNSTRVQIPKLSAATTALLARITGNIKGGQQSDDHPNSISYGNPYTPVSSSRTSTNQSLDHRSSQIPAKMRTSSAILDLPTPPFVYSHHMTAPAVSHQTTAATSTSIPAPPQGNTVKPGLVAIAPRPAVVPSSVPPAPLQFHQPPQPQLSPQRSSAPLAPLPALAPGPIPIPPPASQPQPVASVTEVPYPKLTLSKPKKPVASARSRKNTNGAKRPKKRKRGNDSDSEVIWAGDSSTDESDVAPITTQTKSGRQVNRPSLYVPPPASSPSVIKENNHSFPTDGSDNTHTPPTAAARKRKRVFRRGKDTIITCVHCQRAHSPLSNMIVFCDECNSAWHQLCHDPPVAAEVVAIREKEWFCKDCRPIQVGITQPTVVRSNPSIGLQSAQTRPPVHLPLILPKTEVGGGSFSEDERRGYLSTFSHAALVELLVTISSSHPSLPMFPEDLKTSQTSNFFFLPKTAAALPGSPPMDSSTTHPTSAVPNGTSTVNAHSVPQSQWEAEDPDDELEYEIEEHRLYPRAGNGFQLPFDTKDMDIMREDVACPTFSYSLHGPARLRAQDGTSAPVWGTV</sequence>
<feature type="compositionally biased region" description="Polar residues" evidence="7">
    <location>
        <begin position="527"/>
        <end position="555"/>
    </location>
</feature>
<dbReference type="RefSeq" id="XP_024670597.1">
    <property type="nucleotide sequence ID" value="XM_024813244.1"/>
</dbReference>
<keyword evidence="3 6" id="KW-0863">Zinc-finger</keyword>
<keyword evidence="5" id="KW-0539">Nucleus</keyword>
<evidence type="ECO:0000256" key="1">
    <source>
        <dbReference type="ARBA" id="ARBA00004123"/>
    </source>
</evidence>
<evidence type="ECO:0000259" key="8">
    <source>
        <dbReference type="PROSITE" id="PS50016"/>
    </source>
</evidence>
<dbReference type="PROSITE" id="PS01359">
    <property type="entry name" value="ZF_PHD_1"/>
    <property type="match status" value="1"/>
</dbReference>
<dbReference type="PANTHER" id="PTHR12628:SF10">
    <property type="entry name" value="HOMEOBOX DOMAIN-CONTAINING PROTEIN"/>
    <property type="match status" value="1"/>
</dbReference>
<dbReference type="EMBL" id="KZ559150">
    <property type="protein sequence ID" value="PLB36585.1"/>
    <property type="molecule type" value="Genomic_DNA"/>
</dbReference>
<dbReference type="Pfam" id="PF00628">
    <property type="entry name" value="PHD"/>
    <property type="match status" value="1"/>
</dbReference>
<gene>
    <name evidence="9" type="ORF">BDW47DRAFT_108475</name>
</gene>
<evidence type="ECO:0000256" key="7">
    <source>
        <dbReference type="SAM" id="MobiDB-lite"/>
    </source>
</evidence>
<dbReference type="GO" id="GO:0003677">
    <property type="term" value="F:DNA binding"/>
    <property type="evidence" value="ECO:0007669"/>
    <property type="project" value="TreeGrafter"/>
</dbReference>
<feature type="region of interest" description="Disordered" evidence="7">
    <location>
        <begin position="83"/>
        <end position="124"/>
    </location>
</feature>
<reference evidence="9 10" key="1">
    <citation type="submission" date="2017-12" db="EMBL/GenBank/DDBJ databases">
        <authorList>
            <consortium name="DOE Joint Genome Institute"/>
            <person name="Haridas S."/>
            <person name="Kjaerbolling I."/>
            <person name="Vesth T.C."/>
            <person name="Frisvad J.C."/>
            <person name="Nybo J.L."/>
            <person name="Theobald S."/>
            <person name="Kuo A."/>
            <person name="Bowyer P."/>
            <person name="Matsuda Y."/>
            <person name="Mondo S."/>
            <person name="Lyhne E.K."/>
            <person name="Kogle M.E."/>
            <person name="Clum A."/>
            <person name="Lipzen A."/>
            <person name="Salamov A."/>
            <person name="Ngan C.Y."/>
            <person name="Daum C."/>
            <person name="Chiniquy J."/>
            <person name="Barry K."/>
            <person name="LaButti K."/>
            <person name="Simmons B.A."/>
            <person name="Magnuson J.K."/>
            <person name="Mortensen U.H."/>
            <person name="Larsen T.O."/>
            <person name="Grigoriev I.V."/>
            <person name="Baker S.E."/>
            <person name="Andersen M.R."/>
            <person name="Nordberg H.P."/>
            <person name="Cantor M.N."/>
            <person name="Hua S.X."/>
        </authorList>
    </citation>
    <scope>NUCLEOTIDE SEQUENCE [LARGE SCALE GENOMIC DNA]</scope>
    <source>
        <strain evidence="9 10">CBS 102.13</strain>
    </source>
</reference>
<feature type="compositionally biased region" description="Polar residues" evidence="7">
    <location>
        <begin position="334"/>
        <end position="347"/>
    </location>
</feature>
<evidence type="ECO:0000256" key="2">
    <source>
        <dbReference type="ARBA" id="ARBA00022723"/>
    </source>
</evidence>
<feature type="compositionally biased region" description="Polar residues" evidence="7">
    <location>
        <begin position="94"/>
        <end position="115"/>
    </location>
</feature>
<organism evidence="9 10">
    <name type="scientific">Aspergillus candidus</name>
    <dbReference type="NCBI Taxonomy" id="41067"/>
    <lineage>
        <taxon>Eukaryota</taxon>
        <taxon>Fungi</taxon>
        <taxon>Dikarya</taxon>
        <taxon>Ascomycota</taxon>
        <taxon>Pezizomycotina</taxon>
        <taxon>Eurotiomycetes</taxon>
        <taxon>Eurotiomycetidae</taxon>
        <taxon>Eurotiales</taxon>
        <taxon>Aspergillaceae</taxon>
        <taxon>Aspergillus</taxon>
        <taxon>Aspergillus subgen. Circumdati</taxon>
    </lineage>
</organism>
<feature type="compositionally biased region" description="Polar residues" evidence="7">
    <location>
        <begin position="26"/>
        <end position="48"/>
    </location>
</feature>
<dbReference type="InterPro" id="IPR019787">
    <property type="entry name" value="Znf_PHD-finger"/>
</dbReference>
<dbReference type="InterPro" id="IPR011011">
    <property type="entry name" value="Znf_FYVE_PHD"/>
</dbReference>
<dbReference type="OrthoDB" id="5863171at2759"/>
<name>A0A2I2F7I1_ASPCN</name>
<feature type="region of interest" description="Disordered" evidence="7">
    <location>
        <begin position="191"/>
        <end position="352"/>
    </location>
</feature>
<dbReference type="PANTHER" id="PTHR12628">
    <property type="entry name" value="POLYCOMB-LIKE TRANSCRIPTION FACTOR"/>
    <property type="match status" value="1"/>
</dbReference>
<protein>
    <recommendedName>
        <fullName evidence="8">PHD-type domain-containing protein</fullName>
    </recommendedName>
</protein>
<dbReference type="STRING" id="41067.A0A2I2F7I1"/>
<feature type="region of interest" description="Disordered" evidence="7">
    <location>
        <begin position="522"/>
        <end position="559"/>
    </location>
</feature>
<dbReference type="SMART" id="SM00249">
    <property type="entry name" value="PHD"/>
    <property type="match status" value="1"/>
</dbReference>
<dbReference type="GO" id="GO:0008270">
    <property type="term" value="F:zinc ion binding"/>
    <property type="evidence" value="ECO:0007669"/>
    <property type="project" value="UniProtKB-KW"/>
</dbReference>
<evidence type="ECO:0000313" key="10">
    <source>
        <dbReference type="Proteomes" id="UP000234585"/>
    </source>
</evidence>
<dbReference type="InterPro" id="IPR019786">
    <property type="entry name" value="Zinc_finger_PHD-type_CS"/>
</dbReference>
<feature type="compositionally biased region" description="Pro residues" evidence="7">
    <location>
        <begin position="216"/>
        <end position="234"/>
    </location>
</feature>
<feature type="compositionally biased region" description="Polar residues" evidence="7">
    <location>
        <begin position="302"/>
        <end position="314"/>
    </location>
</feature>
<accession>A0A2I2F7I1</accession>
<dbReference type="GeneID" id="36520404"/>
<keyword evidence="4" id="KW-0862">Zinc</keyword>
<comment type="subcellular location">
    <subcellularLocation>
        <location evidence="1">Nucleus</location>
    </subcellularLocation>
</comment>
<dbReference type="CDD" id="cd15502">
    <property type="entry name" value="PHD_Phf1p_Phf2p_like"/>
    <property type="match status" value="1"/>
</dbReference>
<feature type="compositionally biased region" description="Pro residues" evidence="7">
    <location>
        <begin position="191"/>
        <end position="205"/>
    </location>
</feature>
<evidence type="ECO:0000313" key="9">
    <source>
        <dbReference type="EMBL" id="PLB36585.1"/>
    </source>
</evidence>
<keyword evidence="2" id="KW-0479">Metal-binding</keyword>
<evidence type="ECO:0000256" key="3">
    <source>
        <dbReference type="ARBA" id="ARBA00022771"/>
    </source>
</evidence>
<dbReference type="PROSITE" id="PS50016">
    <property type="entry name" value="ZF_PHD_2"/>
    <property type="match status" value="1"/>
</dbReference>
<evidence type="ECO:0000256" key="4">
    <source>
        <dbReference type="ARBA" id="ARBA00022833"/>
    </source>
</evidence>